<dbReference type="EMBL" id="CM045766">
    <property type="protein sequence ID" value="KAI8003870.1"/>
    <property type="molecule type" value="Genomic_DNA"/>
</dbReference>
<dbReference type="Proteomes" id="UP001060215">
    <property type="component" value="Chromosome 9"/>
</dbReference>
<comment type="caution">
    <text evidence="1">The sequence shown here is derived from an EMBL/GenBank/DDBJ whole genome shotgun (WGS) entry which is preliminary data.</text>
</comment>
<name>A0ACC0GUA2_9ERIC</name>
<reference evidence="1 2" key="1">
    <citation type="journal article" date="2022" name="Plant J.">
        <title>Chromosome-level genome of Camellia lanceoleosa provides a valuable resource for understanding genome evolution and self-incompatibility.</title>
        <authorList>
            <person name="Gong W."/>
            <person name="Xiao S."/>
            <person name="Wang L."/>
            <person name="Liao Z."/>
            <person name="Chang Y."/>
            <person name="Mo W."/>
            <person name="Hu G."/>
            <person name="Li W."/>
            <person name="Zhao G."/>
            <person name="Zhu H."/>
            <person name="Hu X."/>
            <person name="Ji K."/>
            <person name="Xiang X."/>
            <person name="Song Q."/>
            <person name="Yuan D."/>
            <person name="Jin S."/>
            <person name="Zhang L."/>
        </authorList>
    </citation>
    <scope>NUCLEOTIDE SEQUENCE [LARGE SCALE GENOMIC DNA]</scope>
    <source>
        <strain evidence="1">SQ_2022a</strain>
    </source>
</reference>
<accession>A0ACC0GUA2</accession>
<sequence>MKTGMLSPKTTYAAYLIFEIMEQFSGLESIPVKVSVRFVGEMEVGNGEEDYGSTVYLRFQADRPVPEDHNIEFLKREKMNRWR</sequence>
<keyword evidence="2" id="KW-1185">Reference proteome</keyword>
<gene>
    <name evidence="1" type="ORF">LOK49_LG08G02458</name>
</gene>
<evidence type="ECO:0000313" key="2">
    <source>
        <dbReference type="Proteomes" id="UP001060215"/>
    </source>
</evidence>
<proteinExistence type="predicted"/>
<evidence type="ECO:0000313" key="1">
    <source>
        <dbReference type="EMBL" id="KAI8003870.1"/>
    </source>
</evidence>
<protein>
    <submittedName>
        <fullName evidence="1">F-box protein PP2-B15</fullName>
    </submittedName>
</protein>
<organism evidence="1 2">
    <name type="scientific">Camellia lanceoleosa</name>
    <dbReference type="NCBI Taxonomy" id="1840588"/>
    <lineage>
        <taxon>Eukaryota</taxon>
        <taxon>Viridiplantae</taxon>
        <taxon>Streptophyta</taxon>
        <taxon>Embryophyta</taxon>
        <taxon>Tracheophyta</taxon>
        <taxon>Spermatophyta</taxon>
        <taxon>Magnoliopsida</taxon>
        <taxon>eudicotyledons</taxon>
        <taxon>Gunneridae</taxon>
        <taxon>Pentapetalae</taxon>
        <taxon>asterids</taxon>
        <taxon>Ericales</taxon>
        <taxon>Theaceae</taxon>
        <taxon>Camellia</taxon>
    </lineage>
</organism>